<dbReference type="AlphaFoldDB" id="A0A9Q9R974"/>
<evidence type="ECO:0000313" key="1">
    <source>
        <dbReference type="EMBL" id="VTT56257.1"/>
    </source>
</evidence>
<proteinExistence type="predicted"/>
<name>A0A9Q9R974_FUSFU</name>
<dbReference type="Proteomes" id="UP000760494">
    <property type="component" value="Unassembled WGS sequence"/>
</dbReference>
<reference evidence="1" key="1">
    <citation type="submission" date="2019-05" db="EMBL/GenBank/DDBJ databases">
        <authorList>
            <person name="Piombo E."/>
        </authorList>
    </citation>
    <scope>NUCLEOTIDE SEQUENCE</scope>
    <source>
        <strain evidence="1">C2S</strain>
    </source>
</reference>
<protein>
    <submittedName>
        <fullName evidence="1">Uncharacterized protein</fullName>
    </submittedName>
</protein>
<evidence type="ECO:0000313" key="2">
    <source>
        <dbReference type="Proteomes" id="UP000760494"/>
    </source>
</evidence>
<feature type="non-terminal residue" evidence="1">
    <location>
        <position position="1"/>
    </location>
</feature>
<sequence>NPTAIRQAMNSDIAFNCSVWHLNGGDELTIRSTLLEHVGSLMSQKSPGYTAPPTIITSKYSYPVKIMHSLLVLVSLLSLTTASHVSRSAPDTDGEYSWDCGHMAPFSVSDCNELLDWFKTISKTGWFGIGKANGLAKYWGSCQLYIQPGPLGYFALEIQQDEFVGVVRQGPAPSDTMWFVLTFMSHLSLTSANFLRNDMLGWNPSYNSSTYYWLCGTNTTAARSDCEYALDKAIHSPLLTEIGKNTTMWAWFNSCKVTVCTNENYDTVNGPIQMDEFRDVVNWGFGSLCGLGMQRTWLTPHNNTWYAYVTETAWELDNRL</sequence>
<gene>
    <name evidence="1" type="ORF">C2S_3108</name>
</gene>
<organism evidence="1 2">
    <name type="scientific">Fusarium fujikuroi</name>
    <name type="common">Bakanae and foot rot disease fungus</name>
    <name type="synonym">Gibberella fujikuroi</name>
    <dbReference type="NCBI Taxonomy" id="5127"/>
    <lineage>
        <taxon>Eukaryota</taxon>
        <taxon>Fungi</taxon>
        <taxon>Dikarya</taxon>
        <taxon>Ascomycota</taxon>
        <taxon>Pezizomycotina</taxon>
        <taxon>Sordariomycetes</taxon>
        <taxon>Hypocreomycetidae</taxon>
        <taxon>Hypocreales</taxon>
        <taxon>Nectriaceae</taxon>
        <taxon>Fusarium</taxon>
        <taxon>Fusarium fujikuroi species complex</taxon>
    </lineage>
</organism>
<accession>A0A9Q9R974</accession>
<comment type="caution">
    <text evidence="1">The sequence shown here is derived from an EMBL/GenBank/DDBJ whole genome shotgun (WGS) entry which is preliminary data.</text>
</comment>
<dbReference type="EMBL" id="CABFJX010000002">
    <property type="protein sequence ID" value="VTT56257.1"/>
    <property type="molecule type" value="Genomic_DNA"/>
</dbReference>